<sequence length="119" mass="13106">MTPSKPVDMPKSRFNVAKPSNDVISPQRATEDQPLVTSSVPNYGITDPSPPTSVQTTPSSRFKVNSPRKISEETETERSREDAAKPDSFQLLNLDGDSTRFSFSRDLGRVKGVRPSLVL</sequence>
<evidence type="ECO:0000256" key="1">
    <source>
        <dbReference type="SAM" id="MobiDB-lite"/>
    </source>
</evidence>
<proteinExistence type="predicted"/>
<feature type="region of interest" description="Disordered" evidence="1">
    <location>
        <begin position="1"/>
        <end position="99"/>
    </location>
</feature>
<gene>
    <name evidence="2" type="ORF">OS493_028418</name>
</gene>
<keyword evidence="3" id="KW-1185">Reference proteome</keyword>
<reference evidence="2" key="1">
    <citation type="submission" date="2023-01" db="EMBL/GenBank/DDBJ databases">
        <title>Genome assembly of the deep-sea coral Lophelia pertusa.</title>
        <authorList>
            <person name="Herrera S."/>
            <person name="Cordes E."/>
        </authorList>
    </citation>
    <scope>NUCLEOTIDE SEQUENCE</scope>
    <source>
        <strain evidence="2">USNM1676648</strain>
        <tissue evidence="2">Polyp</tissue>
    </source>
</reference>
<name>A0A9X0A1K6_9CNID</name>
<protein>
    <submittedName>
        <fullName evidence="2">Uncharacterized protein</fullName>
    </submittedName>
</protein>
<evidence type="ECO:0000313" key="3">
    <source>
        <dbReference type="Proteomes" id="UP001163046"/>
    </source>
</evidence>
<evidence type="ECO:0000313" key="2">
    <source>
        <dbReference type="EMBL" id="KAJ7389949.1"/>
    </source>
</evidence>
<dbReference type="OrthoDB" id="10643642at2759"/>
<dbReference type="AlphaFoldDB" id="A0A9X0A1K6"/>
<feature type="compositionally biased region" description="Basic and acidic residues" evidence="1">
    <location>
        <begin position="69"/>
        <end position="85"/>
    </location>
</feature>
<dbReference type="Proteomes" id="UP001163046">
    <property type="component" value="Unassembled WGS sequence"/>
</dbReference>
<accession>A0A9X0A1K6</accession>
<dbReference type="EMBL" id="MU825423">
    <property type="protein sequence ID" value="KAJ7389949.1"/>
    <property type="molecule type" value="Genomic_DNA"/>
</dbReference>
<comment type="caution">
    <text evidence="2">The sequence shown here is derived from an EMBL/GenBank/DDBJ whole genome shotgun (WGS) entry which is preliminary data.</text>
</comment>
<organism evidence="2 3">
    <name type="scientific">Desmophyllum pertusum</name>
    <dbReference type="NCBI Taxonomy" id="174260"/>
    <lineage>
        <taxon>Eukaryota</taxon>
        <taxon>Metazoa</taxon>
        <taxon>Cnidaria</taxon>
        <taxon>Anthozoa</taxon>
        <taxon>Hexacorallia</taxon>
        <taxon>Scleractinia</taxon>
        <taxon>Caryophylliina</taxon>
        <taxon>Caryophylliidae</taxon>
        <taxon>Desmophyllum</taxon>
    </lineage>
</organism>